<evidence type="ECO:0000256" key="2">
    <source>
        <dbReference type="ARBA" id="ARBA00007441"/>
    </source>
</evidence>
<comment type="caution">
    <text evidence="8">The sequence shown here is derived from an EMBL/GenBank/DDBJ whole genome shotgun (WGS) entry which is preliminary data.</text>
</comment>
<dbReference type="Gene3D" id="3.90.1150.10">
    <property type="entry name" value="Aspartate Aminotransferase, domain 1"/>
    <property type="match status" value="1"/>
</dbReference>
<organism evidence="8 9">
    <name type="scientific">Candidatus Edwardsbacteria bacterium GWF2_54_11</name>
    <dbReference type="NCBI Taxonomy" id="1817851"/>
    <lineage>
        <taxon>Bacteria</taxon>
        <taxon>Candidatus Edwardsiibacteriota</taxon>
    </lineage>
</organism>
<dbReference type="CDD" id="cd00609">
    <property type="entry name" value="AAT_like"/>
    <property type="match status" value="1"/>
</dbReference>
<dbReference type="InterPro" id="IPR015421">
    <property type="entry name" value="PyrdxlP-dep_Trfase_major"/>
</dbReference>
<evidence type="ECO:0000256" key="6">
    <source>
        <dbReference type="ARBA" id="ARBA00022898"/>
    </source>
</evidence>
<feature type="domain" description="Aminotransferase class I/classII large" evidence="7">
    <location>
        <begin position="60"/>
        <end position="393"/>
    </location>
</feature>
<sequence>MIKDLSAFYSKNALNMKRSEIRELLKYTRKPEIISFAGGLPAPQTFPLKDIEEIACQVLREKGNVALQYGTTEGELPLRQEIAKWMAAHKAGINPDNIMITSGSQQGLDIIAKVFIDPGDPIIVELPSYIGGLQAFQAYRAKMIGIPQDNDGMKVDKLEKVLAKMARKNKKPKFIYVVPDFQNPSGVTMPLERRKKLLELAYQYQVPVIEDSPYRDLRFTGDDVPPIYSLDTQDQVIVLGTFSKILCPGLRLAWMMAPAAWTDRMIVSKQSMDLACPTFNQLIVAEYMKRGLLQPQIESIKKLYGKKREVMLKALKKNMPKGVKWTKPEGGLFLWVKLPKNLSATELFMKAIEENVAYVIGSAFHCDGKGQNTMRLNFSYASEEQIEEGVKRLANMIRKNM</sequence>
<dbReference type="SUPFAM" id="SSF53383">
    <property type="entry name" value="PLP-dependent transferases"/>
    <property type="match status" value="1"/>
</dbReference>
<comment type="similarity">
    <text evidence="2">Belongs to the class-I pyridoxal-phosphate-dependent aminotransferase family.</text>
</comment>
<evidence type="ECO:0000256" key="5">
    <source>
        <dbReference type="ARBA" id="ARBA00022679"/>
    </source>
</evidence>
<dbReference type="FunFam" id="3.40.640.10:FF:000053">
    <property type="entry name" value="Aminotransferase, class I"/>
    <property type="match status" value="1"/>
</dbReference>
<dbReference type="InterPro" id="IPR015424">
    <property type="entry name" value="PyrdxlP-dep_Trfase"/>
</dbReference>
<protein>
    <submittedName>
        <fullName evidence="8">Aminotransferase</fullName>
    </submittedName>
</protein>
<dbReference type="GO" id="GO:0008483">
    <property type="term" value="F:transaminase activity"/>
    <property type="evidence" value="ECO:0007669"/>
    <property type="project" value="UniProtKB-KW"/>
</dbReference>
<comment type="subunit">
    <text evidence="3">Homodimer.</text>
</comment>
<dbReference type="PANTHER" id="PTHR42790:SF19">
    <property type="entry name" value="KYNURENINE_ALPHA-AMINOADIPATE AMINOTRANSFERASE, MITOCHONDRIAL"/>
    <property type="match status" value="1"/>
</dbReference>
<evidence type="ECO:0000313" key="9">
    <source>
        <dbReference type="Proteomes" id="UP000177230"/>
    </source>
</evidence>
<keyword evidence="5 8" id="KW-0808">Transferase</keyword>
<accession>A0A1F5RFD6</accession>
<proteinExistence type="inferred from homology"/>
<gene>
    <name evidence="8" type="ORF">A2024_04680</name>
</gene>
<evidence type="ECO:0000256" key="4">
    <source>
        <dbReference type="ARBA" id="ARBA00022576"/>
    </source>
</evidence>
<dbReference type="EMBL" id="MFFM01000026">
    <property type="protein sequence ID" value="OGF13078.1"/>
    <property type="molecule type" value="Genomic_DNA"/>
</dbReference>
<dbReference type="Gene3D" id="3.40.640.10">
    <property type="entry name" value="Type I PLP-dependent aspartate aminotransferase-like (Major domain)"/>
    <property type="match status" value="1"/>
</dbReference>
<dbReference type="Proteomes" id="UP000177230">
    <property type="component" value="Unassembled WGS sequence"/>
</dbReference>
<dbReference type="GO" id="GO:0030170">
    <property type="term" value="F:pyridoxal phosphate binding"/>
    <property type="evidence" value="ECO:0007669"/>
    <property type="project" value="InterPro"/>
</dbReference>
<dbReference type="Pfam" id="PF00155">
    <property type="entry name" value="Aminotran_1_2"/>
    <property type="match status" value="1"/>
</dbReference>
<evidence type="ECO:0000256" key="3">
    <source>
        <dbReference type="ARBA" id="ARBA00011738"/>
    </source>
</evidence>
<dbReference type="InterPro" id="IPR004839">
    <property type="entry name" value="Aminotransferase_I/II_large"/>
</dbReference>
<dbReference type="PANTHER" id="PTHR42790">
    <property type="entry name" value="AMINOTRANSFERASE"/>
    <property type="match status" value="1"/>
</dbReference>
<evidence type="ECO:0000313" key="8">
    <source>
        <dbReference type="EMBL" id="OGF13078.1"/>
    </source>
</evidence>
<keyword evidence="6" id="KW-0663">Pyridoxal phosphate</keyword>
<dbReference type="InterPro" id="IPR050859">
    <property type="entry name" value="Class-I_PLP-dep_aminotransf"/>
</dbReference>
<reference evidence="8 9" key="1">
    <citation type="journal article" date="2016" name="Nat. Commun.">
        <title>Thousands of microbial genomes shed light on interconnected biogeochemical processes in an aquifer system.</title>
        <authorList>
            <person name="Anantharaman K."/>
            <person name="Brown C.T."/>
            <person name="Hug L.A."/>
            <person name="Sharon I."/>
            <person name="Castelle C.J."/>
            <person name="Probst A.J."/>
            <person name="Thomas B.C."/>
            <person name="Singh A."/>
            <person name="Wilkins M.J."/>
            <person name="Karaoz U."/>
            <person name="Brodie E.L."/>
            <person name="Williams K.H."/>
            <person name="Hubbard S.S."/>
            <person name="Banfield J.F."/>
        </authorList>
    </citation>
    <scope>NUCLEOTIDE SEQUENCE [LARGE SCALE GENOMIC DNA]</scope>
</reference>
<evidence type="ECO:0000256" key="1">
    <source>
        <dbReference type="ARBA" id="ARBA00001933"/>
    </source>
</evidence>
<keyword evidence="4 8" id="KW-0032">Aminotransferase</keyword>
<comment type="cofactor">
    <cofactor evidence="1">
        <name>pyridoxal 5'-phosphate</name>
        <dbReference type="ChEBI" id="CHEBI:597326"/>
    </cofactor>
</comment>
<dbReference type="InterPro" id="IPR015422">
    <property type="entry name" value="PyrdxlP-dep_Trfase_small"/>
</dbReference>
<dbReference type="GO" id="GO:1901605">
    <property type="term" value="P:alpha-amino acid metabolic process"/>
    <property type="evidence" value="ECO:0007669"/>
    <property type="project" value="TreeGrafter"/>
</dbReference>
<name>A0A1F5RFD6_9BACT</name>
<evidence type="ECO:0000259" key="7">
    <source>
        <dbReference type="Pfam" id="PF00155"/>
    </source>
</evidence>
<dbReference type="AlphaFoldDB" id="A0A1F5RFD6"/>